<dbReference type="PANTHER" id="PTHR21064">
    <property type="entry name" value="AMINOGLYCOSIDE PHOSPHOTRANSFERASE DOMAIN-CONTAINING PROTEIN-RELATED"/>
    <property type="match status" value="1"/>
</dbReference>
<organism evidence="3 4">
    <name type="scientific">Paenibacillus anaericanus</name>
    <dbReference type="NCBI Taxonomy" id="170367"/>
    <lineage>
        <taxon>Bacteria</taxon>
        <taxon>Bacillati</taxon>
        <taxon>Bacillota</taxon>
        <taxon>Bacilli</taxon>
        <taxon>Bacillales</taxon>
        <taxon>Paenibacillaceae</taxon>
        <taxon>Paenibacillus</taxon>
    </lineage>
</organism>
<comment type="similarity">
    <text evidence="1">Belongs to the pseudomonas-type ThrB family.</text>
</comment>
<dbReference type="PANTHER" id="PTHR21064:SF6">
    <property type="entry name" value="AMINOGLYCOSIDE PHOSPHOTRANSFERASE DOMAIN-CONTAINING PROTEIN"/>
    <property type="match status" value="1"/>
</dbReference>
<keyword evidence="4" id="KW-1185">Reference proteome</keyword>
<feature type="domain" description="Aminoglycoside phosphotransferase" evidence="2">
    <location>
        <begin position="25"/>
        <end position="244"/>
    </location>
</feature>
<proteinExistence type="inferred from homology"/>
<accession>A0A433Y684</accession>
<dbReference type="AlphaFoldDB" id="A0A433Y684"/>
<dbReference type="Pfam" id="PF01636">
    <property type="entry name" value="APH"/>
    <property type="match status" value="1"/>
</dbReference>
<dbReference type="InterPro" id="IPR050249">
    <property type="entry name" value="Pseudomonas-type_ThrB"/>
</dbReference>
<dbReference type="GO" id="GO:0004413">
    <property type="term" value="F:homoserine kinase activity"/>
    <property type="evidence" value="ECO:0007669"/>
    <property type="project" value="TreeGrafter"/>
</dbReference>
<dbReference type="GO" id="GO:0009088">
    <property type="term" value="P:threonine biosynthetic process"/>
    <property type="evidence" value="ECO:0007669"/>
    <property type="project" value="TreeGrafter"/>
</dbReference>
<dbReference type="EMBL" id="RZNY01000015">
    <property type="protein sequence ID" value="RUT44425.1"/>
    <property type="molecule type" value="Genomic_DNA"/>
</dbReference>
<reference evidence="3 4" key="1">
    <citation type="submission" date="2018-12" db="EMBL/GenBank/DDBJ databases">
        <authorList>
            <person name="Sun L."/>
            <person name="Chen Z."/>
        </authorList>
    </citation>
    <scope>NUCLEOTIDE SEQUENCE [LARGE SCALE GENOMIC DNA]</scope>
    <source>
        <strain evidence="3 4">DSM 15890</strain>
    </source>
</reference>
<dbReference type="Gene3D" id="3.90.1200.10">
    <property type="match status" value="1"/>
</dbReference>
<evidence type="ECO:0000313" key="4">
    <source>
        <dbReference type="Proteomes" id="UP000279446"/>
    </source>
</evidence>
<comment type="caution">
    <text evidence="3">The sequence shown here is derived from an EMBL/GenBank/DDBJ whole genome shotgun (WGS) entry which is preliminary data.</text>
</comment>
<name>A0A433Y684_9BACL</name>
<evidence type="ECO:0000313" key="3">
    <source>
        <dbReference type="EMBL" id="RUT44425.1"/>
    </source>
</evidence>
<dbReference type="SUPFAM" id="SSF56112">
    <property type="entry name" value="Protein kinase-like (PK-like)"/>
    <property type="match status" value="1"/>
</dbReference>
<dbReference type="InterPro" id="IPR002575">
    <property type="entry name" value="Aminoglycoside_PTrfase"/>
</dbReference>
<dbReference type="OrthoDB" id="4030632at2"/>
<dbReference type="RefSeq" id="WP_127193370.1">
    <property type="nucleotide sequence ID" value="NZ_RZNY01000015.1"/>
</dbReference>
<evidence type="ECO:0000259" key="2">
    <source>
        <dbReference type="Pfam" id="PF01636"/>
    </source>
</evidence>
<sequence length="311" mass="36605">MISETVLSRILELLNYPSEDIHLIGGYFNNVYEISAVPPIVVKIFDRGIDSEEKIMSEIAWTQFLKENGVHVAVPILIRNESYIYSLTEELFFVAYKKVNGRHIDINHEDWNDKLFHQWGRGMGTMHSLSKLYKGKYGRPEWNEHPMYQLDMNHFDPTIKEKWENYLVGIHSIHKSKDSYGIIHGDLHQHNFLYDKGELAFIDFGDSECNWFAYDIAIAIYHASQSYAMDKRNKFASSFFNAFIDGYSMVNSVDETLNSIDFFVNFRHLYSFVYHTQYSDRTKLNERQLQYLEDMKLSILNHDSYLGVRLV</sequence>
<dbReference type="InterPro" id="IPR011009">
    <property type="entry name" value="Kinase-like_dom_sf"/>
</dbReference>
<gene>
    <name evidence="3" type="ORF">EJP82_17555</name>
</gene>
<evidence type="ECO:0000256" key="1">
    <source>
        <dbReference type="ARBA" id="ARBA00038240"/>
    </source>
</evidence>
<dbReference type="Proteomes" id="UP000279446">
    <property type="component" value="Unassembled WGS sequence"/>
</dbReference>
<protein>
    <recommendedName>
        <fullName evidence="2">Aminoglycoside phosphotransferase domain-containing protein</fullName>
    </recommendedName>
</protein>